<dbReference type="GeneID" id="19118385"/>
<evidence type="ECO:0000313" key="6">
    <source>
        <dbReference type="Proteomes" id="UP000054032"/>
    </source>
</evidence>
<evidence type="ECO:0000313" key="5">
    <source>
        <dbReference type="EMBL" id="EUC42297.1"/>
    </source>
</evidence>
<dbReference type="EMBL" id="KI964066">
    <property type="protein sequence ID" value="EUC42297.1"/>
    <property type="molecule type" value="Genomic_DNA"/>
</dbReference>
<gene>
    <name evidence="5" type="ORF">COCMIDRAFT_103844</name>
</gene>
<dbReference type="KEGG" id="bor:COCMIDRAFT_103844"/>
<dbReference type="CDD" id="cd14688">
    <property type="entry name" value="bZIP_YAP"/>
    <property type="match status" value="1"/>
</dbReference>
<dbReference type="HOGENOM" id="CLU_036934_2_0_1"/>
<evidence type="ECO:0000256" key="1">
    <source>
        <dbReference type="ARBA" id="ARBA00004123"/>
    </source>
</evidence>
<dbReference type="AlphaFoldDB" id="W6YS75"/>
<protein>
    <recommendedName>
        <fullName evidence="4">BZIP domain-containing protein</fullName>
    </recommendedName>
</protein>
<dbReference type="PROSITE" id="PS50217">
    <property type="entry name" value="BZIP"/>
    <property type="match status" value="1"/>
</dbReference>
<dbReference type="RefSeq" id="XP_007691187.1">
    <property type="nucleotide sequence ID" value="XM_007692997.1"/>
</dbReference>
<reference evidence="5 6" key="1">
    <citation type="journal article" date="2013" name="PLoS Genet.">
        <title>Comparative genome structure, secondary metabolite, and effector coding capacity across Cochliobolus pathogens.</title>
        <authorList>
            <person name="Condon B.J."/>
            <person name="Leng Y."/>
            <person name="Wu D."/>
            <person name="Bushley K.E."/>
            <person name="Ohm R.A."/>
            <person name="Otillar R."/>
            <person name="Martin J."/>
            <person name="Schackwitz W."/>
            <person name="Grimwood J."/>
            <person name="MohdZainudin N."/>
            <person name="Xue C."/>
            <person name="Wang R."/>
            <person name="Manning V.A."/>
            <person name="Dhillon B."/>
            <person name="Tu Z.J."/>
            <person name="Steffenson B.J."/>
            <person name="Salamov A."/>
            <person name="Sun H."/>
            <person name="Lowry S."/>
            <person name="LaButti K."/>
            <person name="Han J."/>
            <person name="Copeland A."/>
            <person name="Lindquist E."/>
            <person name="Barry K."/>
            <person name="Schmutz J."/>
            <person name="Baker S.E."/>
            <person name="Ciuffetti L.M."/>
            <person name="Grigoriev I.V."/>
            <person name="Zhong S."/>
            <person name="Turgeon B.G."/>
        </authorList>
    </citation>
    <scope>NUCLEOTIDE SEQUENCE [LARGE SCALE GENOMIC DNA]</scope>
    <source>
        <strain evidence="5 6">ATCC 44560</strain>
    </source>
</reference>
<name>W6YS75_COCMI</name>
<dbReference type="InterPro" id="IPR004827">
    <property type="entry name" value="bZIP"/>
</dbReference>
<dbReference type="GO" id="GO:0000976">
    <property type="term" value="F:transcription cis-regulatory region binding"/>
    <property type="evidence" value="ECO:0007669"/>
    <property type="project" value="InterPro"/>
</dbReference>
<comment type="subcellular location">
    <subcellularLocation>
        <location evidence="1">Nucleus</location>
    </subcellularLocation>
</comment>
<dbReference type="SUPFAM" id="SSF57959">
    <property type="entry name" value="Leucine zipper domain"/>
    <property type="match status" value="1"/>
</dbReference>
<keyword evidence="2" id="KW-0539">Nucleus</keyword>
<feature type="region of interest" description="Disordered" evidence="3">
    <location>
        <begin position="115"/>
        <end position="168"/>
    </location>
</feature>
<dbReference type="PANTHER" id="PTHR40621">
    <property type="entry name" value="TRANSCRIPTION FACTOR KAPC-RELATED"/>
    <property type="match status" value="1"/>
</dbReference>
<organism evidence="5 6">
    <name type="scientific">Bipolaris oryzae ATCC 44560</name>
    <dbReference type="NCBI Taxonomy" id="930090"/>
    <lineage>
        <taxon>Eukaryota</taxon>
        <taxon>Fungi</taxon>
        <taxon>Dikarya</taxon>
        <taxon>Ascomycota</taxon>
        <taxon>Pezizomycotina</taxon>
        <taxon>Dothideomycetes</taxon>
        <taxon>Pleosporomycetidae</taxon>
        <taxon>Pleosporales</taxon>
        <taxon>Pleosporineae</taxon>
        <taxon>Pleosporaceae</taxon>
        <taxon>Bipolaris</taxon>
    </lineage>
</organism>
<accession>W6YS75</accession>
<feature type="compositionally biased region" description="Polar residues" evidence="3">
    <location>
        <begin position="115"/>
        <end position="128"/>
    </location>
</feature>
<dbReference type="GO" id="GO:0090575">
    <property type="term" value="C:RNA polymerase II transcription regulator complex"/>
    <property type="evidence" value="ECO:0007669"/>
    <property type="project" value="TreeGrafter"/>
</dbReference>
<feature type="domain" description="BZIP" evidence="4">
    <location>
        <begin position="28"/>
        <end position="87"/>
    </location>
</feature>
<dbReference type="Proteomes" id="UP000054032">
    <property type="component" value="Unassembled WGS sequence"/>
</dbReference>
<evidence type="ECO:0000256" key="3">
    <source>
        <dbReference type="SAM" id="MobiDB-lite"/>
    </source>
</evidence>
<feature type="compositionally biased region" description="Low complexity" evidence="3">
    <location>
        <begin position="132"/>
        <end position="154"/>
    </location>
</feature>
<dbReference type="GO" id="GO:0001228">
    <property type="term" value="F:DNA-binding transcription activator activity, RNA polymerase II-specific"/>
    <property type="evidence" value="ECO:0007669"/>
    <property type="project" value="TreeGrafter"/>
</dbReference>
<dbReference type="PANTHER" id="PTHR40621:SF6">
    <property type="entry name" value="AP-1-LIKE TRANSCRIPTION FACTOR YAP1-RELATED"/>
    <property type="match status" value="1"/>
</dbReference>
<dbReference type="eggNOG" id="ENOG502SPRN">
    <property type="taxonomic scope" value="Eukaryota"/>
</dbReference>
<keyword evidence="6" id="KW-1185">Reference proteome</keyword>
<evidence type="ECO:0000259" key="4">
    <source>
        <dbReference type="PROSITE" id="PS50217"/>
    </source>
</evidence>
<evidence type="ECO:0000256" key="2">
    <source>
        <dbReference type="ARBA" id="ARBA00023242"/>
    </source>
</evidence>
<dbReference type="SMART" id="SM00338">
    <property type="entry name" value="BRLZ"/>
    <property type="match status" value="1"/>
</dbReference>
<dbReference type="Gene3D" id="1.20.5.170">
    <property type="match status" value="1"/>
</dbReference>
<dbReference type="InterPro" id="IPR050936">
    <property type="entry name" value="AP-1-like"/>
</dbReference>
<dbReference type="OrthoDB" id="2590011at2759"/>
<proteinExistence type="predicted"/>
<feature type="region of interest" description="Disordered" evidence="3">
    <location>
        <begin position="1"/>
        <end position="46"/>
    </location>
</feature>
<sequence length="322" mass="35807">MRKFAFKPFKGDKTAPMDDPTESRNPVQKRREQVRRAQRSHRERKETYIASLESEVVRLRAKEARLESKIKTLYAENSVLKKGLTKQDVPLPTANEATDETISLTVFQENTISKKGSWRKQISVTQPHKPTPNFSQPISPPSSNSSSHSQSSSPTPTPPPTTHLGALDPDIIGMDFVLTLESPCLSHTDISLIPTPHHPRTTSLPTTTGHALTLSACLLHTHPSPPGHRQHSQTPWRAPRSSLSHVLSISSNVPLADGEVTPVQAWEYVRQHATFSGLEVGRWEILKEKLVGAVRCYGYGGVVERKVLENVVFEAFVVGRIF</sequence>
<dbReference type="InterPro" id="IPR046347">
    <property type="entry name" value="bZIP_sf"/>
</dbReference>